<evidence type="ECO:0000256" key="10">
    <source>
        <dbReference type="ARBA" id="ARBA00023170"/>
    </source>
</evidence>
<dbReference type="GO" id="GO:0005771">
    <property type="term" value="C:multivesicular body"/>
    <property type="evidence" value="ECO:0007669"/>
    <property type="project" value="Ensembl"/>
</dbReference>
<evidence type="ECO:0000256" key="12">
    <source>
        <dbReference type="ARBA" id="ARBA00023279"/>
    </source>
</evidence>
<dbReference type="Gene3D" id="2.60.40.3210">
    <property type="entry name" value="Zona pellucida, ZP-N domain"/>
    <property type="match status" value="1"/>
</dbReference>
<evidence type="ECO:0000256" key="20">
    <source>
        <dbReference type="SAM" id="Phobius"/>
    </source>
</evidence>
<comment type="similarity">
    <text evidence="14">Belongs to the ZP domain family. ZPA subfamily.</text>
</comment>
<dbReference type="InterPro" id="IPR057638">
    <property type="entry name" value="Ig_ZP2_2nd"/>
</dbReference>
<keyword evidence="3" id="KW-0964">Secreted</keyword>
<feature type="domain" description="ZP" evidence="21">
    <location>
        <begin position="374"/>
        <end position="640"/>
    </location>
</feature>
<evidence type="ECO:0000256" key="4">
    <source>
        <dbReference type="ARBA" id="ARBA00022530"/>
    </source>
</evidence>
<proteinExistence type="inferred from homology"/>
<dbReference type="Pfam" id="PF23738">
    <property type="entry name" value="Ig_ZP2_N"/>
    <property type="match status" value="1"/>
</dbReference>
<dbReference type="FunFam" id="2.60.40.4100:FF:000004">
    <property type="entry name" value="Zona pellucida sperm-binding protein 2"/>
    <property type="match status" value="1"/>
</dbReference>
<evidence type="ECO:0000259" key="21">
    <source>
        <dbReference type="PROSITE" id="PS51034"/>
    </source>
</evidence>
<dbReference type="eggNOG" id="ENOG502QPI2">
    <property type="taxonomic scope" value="Eukaryota"/>
</dbReference>
<accession>M3YQ05</accession>
<dbReference type="GO" id="GO:0035804">
    <property type="term" value="F:structural constituent of egg coat"/>
    <property type="evidence" value="ECO:0007669"/>
    <property type="project" value="Ensembl"/>
</dbReference>
<evidence type="ECO:0000256" key="9">
    <source>
        <dbReference type="ARBA" id="ARBA00023157"/>
    </source>
</evidence>
<dbReference type="FunCoup" id="M3YQ05">
    <property type="interactions" value="3"/>
</dbReference>
<evidence type="ECO:0000256" key="17">
    <source>
        <dbReference type="ARBA" id="ARBA00042572"/>
    </source>
</evidence>
<dbReference type="FunFam" id="2.60.40.3210:FF:000006">
    <property type="entry name" value="Zona pellucida sperm-binding protein 2"/>
    <property type="match status" value="1"/>
</dbReference>
<protein>
    <recommendedName>
        <fullName evidence="15">Zona pellucida sperm-binding protein 2</fullName>
    </recommendedName>
    <alternativeName>
        <fullName evidence="17">Zona pellucida glycoprotein 2</fullName>
    </alternativeName>
    <alternativeName>
        <fullName evidence="16">Zona pellucida protein A</fullName>
    </alternativeName>
</protein>
<dbReference type="InterPro" id="IPR042235">
    <property type="entry name" value="ZP-C_dom"/>
</dbReference>
<dbReference type="PROSITE" id="PS51034">
    <property type="entry name" value="ZP_2"/>
    <property type="match status" value="1"/>
</dbReference>
<keyword evidence="6 20" id="KW-0812">Transmembrane</keyword>
<reference evidence="22" key="1">
    <citation type="submission" date="2024-06" db="UniProtKB">
        <authorList>
            <consortium name="Ensembl"/>
        </authorList>
    </citation>
    <scope>IDENTIFICATION</scope>
</reference>
<name>M3YQ05_MUSPF</name>
<evidence type="ECO:0000256" key="15">
    <source>
        <dbReference type="ARBA" id="ARBA00040237"/>
    </source>
</evidence>
<keyword evidence="12" id="KW-0278">Fertilization</keyword>
<keyword evidence="9" id="KW-1015">Disulfide bond</keyword>
<dbReference type="GeneTree" id="ENSGT00940000160133"/>
<dbReference type="Pfam" id="PF23344">
    <property type="entry name" value="ZP-N"/>
    <property type="match status" value="1"/>
</dbReference>
<evidence type="ECO:0000256" key="19">
    <source>
        <dbReference type="ARBA" id="ARBA00046716"/>
    </source>
</evidence>
<evidence type="ECO:0000256" key="6">
    <source>
        <dbReference type="ARBA" id="ARBA00022692"/>
    </source>
</evidence>
<keyword evidence="10" id="KW-0675">Receptor</keyword>
<evidence type="ECO:0000256" key="1">
    <source>
        <dbReference type="ARBA" id="ARBA00004251"/>
    </source>
</evidence>
<dbReference type="GO" id="GO:0007339">
    <property type="term" value="P:binding of sperm to zona pellucida"/>
    <property type="evidence" value="ECO:0007669"/>
    <property type="project" value="Ensembl"/>
</dbReference>
<comment type="function">
    <text evidence="18">Component of the zona pellucida, an extracellular matrix surrounding oocytes which mediates sperm binding, induction of the acrosome reaction and prevents post-fertilization polyspermy. The zona pellucida is composed of 3 to 4 glycoproteins, ZP1, ZP2, ZP3, and ZP4. ZP2 may act as a secondary sperm receptor.</text>
</comment>
<dbReference type="PROSITE" id="PS00682">
    <property type="entry name" value="ZP_1"/>
    <property type="match status" value="1"/>
</dbReference>
<evidence type="ECO:0000256" key="14">
    <source>
        <dbReference type="ARBA" id="ARBA00038403"/>
    </source>
</evidence>
<keyword evidence="7 20" id="KW-1133">Transmembrane helix</keyword>
<dbReference type="InterPro" id="IPR055356">
    <property type="entry name" value="ZP-N"/>
</dbReference>
<keyword evidence="2" id="KW-1003">Cell membrane</keyword>
<dbReference type="PANTHER" id="PTHR23343">
    <property type="entry name" value="ZONA PELLUCIDA SPERM-BINDING PROTEIN"/>
    <property type="match status" value="1"/>
</dbReference>
<keyword evidence="5" id="KW-0165">Cleavage on pair of basic residues</keyword>
<evidence type="ECO:0000256" key="8">
    <source>
        <dbReference type="ARBA" id="ARBA00023136"/>
    </source>
</evidence>
<evidence type="ECO:0000256" key="7">
    <source>
        <dbReference type="ARBA" id="ARBA00022989"/>
    </source>
</evidence>
<comment type="subunit">
    <text evidence="19">Can form homopolymers that assemble into long fibers (in vitro). Polymers of ZP2 and ZP3 organized into long filaments cross-linked by ZP1 homodimers. Interacts with ZP3.</text>
</comment>
<dbReference type="InterPro" id="IPR017977">
    <property type="entry name" value="ZP_dom_CS"/>
</dbReference>
<keyword evidence="4" id="KW-0272">Extracellular matrix</keyword>
<dbReference type="Gene3D" id="2.60.40.4100">
    <property type="entry name" value="Zona pellucida, ZP-C domain"/>
    <property type="match status" value="1"/>
</dbReference>
<dbReference type="InterPro" id="IPR057636">
    <property type="entry name" value="Ig_ZP2_3rd"/>
</dbReference>
<dbReference type="Ensembl" id="ENSMPUT00000013628.1">
    <property type="protein sequence ID" value="ENSMPUP00000013413.1"/>
    <property type="gene ID" value="ENSMPUG00000013515.1"/>
</dbReference>
<dbReference type="InterPro" id="IPR057637">
    <property type="entry name" value="Ig_ZP2_1st"/>
</dbReference>
<dbReference type="OMA" id="RPYGDKE"/>
<keyword evidence="8 20" id="KW-0472">Membrane</keyword>
<evidence type="ECO:0000256" key="18">
    <source>
        <dbReference type="ARBA" id="ARBA00046021"/>
    </source>
</evidence>
<dbReference type="InterPro" id="IPR051148">
    <property type="entry name" value="Zona_Pellucida_Domain_gp"/>
</dbReference>
<dbReference type="GO" id="GO:0005783">
    <property type="term" value="C:endoplasmic reticulum"/>
    <property type="evidence" value="ECO:0007669"/>
    <property type="project" value="Ensembl"/>
</dbReference>
<gene>
    <name evidence="22" type="primary">ZP2</name>
</gene>
<dbReference type="Pfam" id="PF00100">
    <property type="entry name" value="Zona_pellucida"/>
    <property type="match status" value="1"/>
</dbReference>
<evidence type="ECO:0000256" key="13">
    <source>
        <dbReference type="ARBA" id="ARBA00024183"/>
    </source>
</evidence>
<sequence length="752" mass="83843">MACRQKGACGSPSSWFRADWSTYRSLSLFFILVTSVNSTGAFQLGDPVFPGTVICNENRMVLEFPSNLGAEKWHASVASVDPISFKSWNCISILDSEKLTLNVPYETCTKRVHGQHLIAIGLLDNTTALPSTTFIYHIRCPVAQAEETQEHAGSTICTKDSVSVSEAGVIPDMAENSVYSKTLPRWIMEIGDGAKVQTLTLQEAVTRGYSIFFDEKQKLSIQMPFNAIGVTDYVQGNRHLYTAPLKLIQESTGQKLILTTRVLCISDPVNCNATHVTVTIPEFPWKLTSVSFENRSFALSQLHDHGIHKEESKGLRLHFSKTLLKIKSSEKCLPHQFYLASLKLTFTFKRETVSMVVYPECGCESPVSVVTGDLCNQDGFMDVKVYSHQTKPALNLDTLRVGDSTCQPTFKVPSQGLTVFHIPLSRCGTRHKFKDDKVIYENEIHALWVDLPPRTISRDSEFRMTVRCHYSRDDLLINTDVQSLPPPVASVRPGPVALSIQTYSDQSYLRPYGDKEYPVVRYLRQPIYLELRVLNRADPNIKLVLDDCWATPTVDPASLPQWNIIMDGCEYNLDNHRTTFHPVGSSVTYPNHYQRFDVKTFAFVSEAQVLSSLVYFHCSALICNQLSPDSPLCSVTCPVSFRHRRATGTTEEEKMIVSLPGPILLLSNGSSLRGVSSSDCRRKRSEEVGTAVGAEQREVEVGSRNAVDSKQPKAAGYVAFKTMVVVAALAGLLATLGLISYLRKKKIMMLNH</sequence>
<keyword evidence="11" id="KW-0325">Glycoprotein</keyword>
<dbReference type="PANTHER" id="PTHR23343:SF4">
    <property type="entry name" value="ZONA PELLUCIDA SPERM-BINDING PROTEIN 2"/>
    <property type="match status" value="1"/>
</dbReference>
<dbReference type="EMBL" id="AEYP01099349">
    <property type="status" value="NOT_ANNOTATED_CDS"/>
    <property type="molecule type" value="Genomic_DNA"/>
</dbReference>
<evidence type="ECO:0000256" key="5">
    <source>
        <dbReference type="ARBA" id="ARBA00022685"/>
    </source>
</evidence>
<organism evidence="22">
    <name type="scientific">Mustela putorius furo</name>
    <name type="common">European domestic ferret</name>
    <name type="synonym">Mustela furo</name>
    <dbReference type="NCBI Taxonomy" id="9669"/>
    <lineage>
        <taxon>Eukaryota</taxon>
        <taxon>Metazoa</taxon>
        <taxon>Chordata</taxon>
        <taxon>Craniata</taxon>
        <taxon>Vertebrata</taxon>
        <taxon>Euteleostomi</taxon>
        <taxon>Mammalia</taxon>
        <taxon>Eutheria</taxon>
        <taxon>Laurasiatheria</taxon>
        <taxon>Carnivora</taxon>
        <taxon>Caniformia</taxon>
        <taxon>Musteloidea</taxon>
        <taxon>Mustelidae</taxon>
        <taxon>Mustelinae</taxon>
        <taxon>Mustela</taxon>
    </lineage>
</organism>
<dbReference type="GO" id="GO:0060468">
    <property type="term" value="P:prevention of polyspermy"/>
    <property type="evidence" value="ECO:0007669"/>
    <property type="project" value="Ensembl"/>
</dbReference>
<dbReference type="InParanoid" id="M3YQ05"/>
<dbReference type="HOGENOM" id="CLU_024386_0_0_1"/>
<feature type="transmembrane region" description="Helical" evidence="20">
    <location>
        <begin position="718"/>
        <end position="742"/>
    </location>
</feature>
<dbReference type="Pfam" id="PF23736">
    <property type="entry name" value="Ig_ZP2"/>
    <property type="match status" value="1"/>
</dbReference>
<dbReference type="InterPro" id="IPR001507">
    <property type="entry name" value="ZP_dom"/>
</dbReference>
<dbReference type="GO" id="GO:0005886">
    <property type="term" value="C:plasma membrane"/>
    <property type="evidence" value="ECO:0007669"/>
    <property type="project" value="UniProtKB-SubCell"/>
</dbReference>
<dbReference type="GO" id="GO:0042802">
    <property type="term" value="F:identical protein binding"/>
    <property type="evidence" value="ECO:0007669"/>
    <property type="project" value="Ensembl"/>
</dbReference>
<dbReference type="InterPro" id="IPR055355">
    <property type="entry name" value="ZP-C"/>
</dbReference>
<evidence type="ECO:0000256" key="2">
    <source>
        <dbReference type="ARBA" id="ARBA00022475"/>
    </source>
</evidence>
<dbReference type="AlphaFoldDB" id="M3YQ05"/>
<dbReference type="Pfam" id="PF23740">
    <property type="entry name" value="Ig_ZP2_3rd"/>
    <property type="match status" value="1"/>
</dbReference>
<dbReference type="InterPro" id="IPR048290">
    <property type="entry name" value="ZP_chr"/>
</dbReference>
<dbReference type="SMART" id="SM00241">
    <property type="entry name" value="ZP"/>
    <property type="match status" value="1"/>
</dbReference>
<dbReference type="PRINTS" id="PR00023">
    <property type="entry name" value="ZPELLUCIDA"/>
</dbReference>
<evidence type="ECO:0000256" key="11">
    <source>
        <dbReference type="ARBA" id="ARBA00023180"/>
    </source>
</evidence>
<comment type="subcellular location">
    <subcellularLocation>
        <location evidence="1">Cell membrane</location>
        <topology evidence="1">Single-pass type I membrane protein</topology>
    </subcellularLocation>
    <subcellularLocation>
        <location evidence="13">Zona pellucida</location>
    </subcellularLocation>
</comment>
<evidence type="ECO:0000256" key="16">
    <source>
        <dbReference type="ARBA" id="ARBA00042272"/>
    </source>
</evidence>
<evidence type="ECO:0000256" key="3">
    <source>
        <dbReference type="ARBA" id="ARBA00022525"/>
    </source>
</evidence>
<dbReference type="STRING" id="9669.ENSMPUP00000013413"/>
<dbReference type="GO" id="GO:0035805">
    <property type="term" value="C:egg coat"/>
    <property type="evidence" value="ECO:0007669"/>
    <property type="project" value="UniProtKB-SubCell"/>
</dbReference>
<evidence type="ECO:0000313" key="22">
    <source>
        <dbReference type="Ensembl" id="ENSMPUP00000013413.1"/>
    </source>
</evidence>
<dbReference type="GO" id="GO:0032190">
    <property type="term" value="F:acrosin binding"/>
    <property type="evidence" value="ECO:0007669"/>
    <property type="project" value="Ensembl"/>
</dbReference>